<dbReference type="AlphaFoldDB" id="X1KQ61"/>
<proteinExistence type="predicted"/>
<dbReference type="EMBL" id="BARV01011507">
    <property type="protein sequence ID" value="GAI08813.1"/>
    <property type="molecule type" value="Genomic_DNA"/>
</dbReference>
<sequence length="81" mass="9566">MDTKECFEQLVRNRAKHMADAPSLTEQATKLRLNSDAELKAFKLGCWNAMIFDSAQALNLMAYAKQDFRRRLIEKWQEEWN</sequence>
<accession>X1KQ61</accession>
<organism evidence="1">
    <name type="scientific">marine sediment metagenome</name>
    <dbReference type="NCBI Taxonomy" id="412755"/>
    <lineage>
        <taxon>unclassified sequences</taxon>
        <taxon>metagenomes</taxon>
        <taxon>ecological metagenomes</taxon>
    </lineage>
</organism>
<evidence type="ECO:0000313" key="1">
    <source>
        <dbReference type="EMBL" id="GAI08813.1"/>
    </source>
</evidence>
<name>X1KQ61_9ZZZZ</name>
<comment type="caution">
    <text evidence="1">The sequence shown here is derived from an EMBL/GenBank/DDBJ whole genome shotgun (WGS) entry which is preliminary data.</text>
</comment>
<protein>
    <submittedName>
        <fullName evidence="1">Uncharacterized protein</fullName>
    </submittedName>
</protein>
<gene>
    <name evidence="1" type="ORF">S06H3_21794</name>
</gene>
<reference evidence="1" key="1">
    <citation type="journal article" date="2014" name="Front. Microbiol.">
        <title>High frequency of phylogenetically diverse reductive dehalogenase-homologous genes in deep subseafloor sedimentary metagenomes.</title>
        <authorList>
            <person name="Kawai M."/>
            <person name="Futagami T."/>
            <person name="Toyoda A."/>
            <person name="Takaki Y."/>
            <person name="Nishi S."/>
            <person name="Hori S."/>
            <person name="Arai W."/>
            <person name="Tsubouchi T."/>
            <person name="Morono Y."/>
            <person name="Uchiyama I."/>
            <person name="Ito T."/>
            <person name="Fujiyama A."/>
            <person name="Inagaki F."/>
            <person name="Takami H."/>
        </authorList>
    </citation>
    <scope>NUCLEOTIDE SEQUENCE</scope>
    <source>
        <strain evidence="1">Expedition CK06-06</strain>
    </source>
</reference>